<feature type="region of interest" description="Disordered" evidence="4">
    <location>
        <begin position="1"/>
        <end position="98"/>
    </location>
</feature>
<dbReference type="GO" id="GO:0003723">
    <property type="term" value="F:RNA binding"/>
    <property type="evidence" value="ECO:0000318"/>
    <property type="project" value="GO_Central"/>
</dbReference>
<keyword evidence="8" id="KW-1185">Reference proteome</keyword>
<feature type="compositionally biased region" description="Polar residues" evidence="4">
    <location>
        <begin position="203"/>
        <end position="213"/>
    </location>
</feature>
<feature type="compositionally biased region" description="Acidic residues" evidence="4">
    <location>
        <begin position="146"/>
        <end position="170"/>
    </location>
</feature>
<dbReference type="PANTHER" id="PTHR18034:SF4">
    <property type="entry name" value="NUCLEOLAR MIF4G DOMAIN-CONTAINING PROTEIN 1"/>
    <property type="match status" value="1"/>
</dbReference>
<dbReference type="GeneID" id="7048842"/>
<feature type="domain" description="MI" evidence="5">
    <location>
        <begin position="555"/>
        <end position="677"/>
    </location>
</feature>
<evidence type="ECO:0000313" key="6">
    <source>
        <dbReference type="EMBL" id="EEB08428.1"/>
    </source>
</evidence>
<dbReference type="JaponicusDB" id="SJAG_03583">
    <property type="gene designation" value="sgd1"/>
</dbReference>
<sequence>MAVGKRKSRAPQLPKSLLDELNVDVSSANSRSKKQRTGSKDRFQGRKNRTTGYFKREHSQNVEDEESEMVLEKKPSKSHSKGKSSKEQKKAPLPHSVLAALEDDDKEIAFWEKKLGVSGTAKSSKVDPEFGWILEDLGADASDSLDMLEEDMDVGDEEDVVSPESSDEGSEALTSDSEFEGFSNNESEDEVDESQSKTKDATTGETSQVTSTRIDPLKPAVPAAQTASYVPPFLRKKAEQASSESEEQIRLRRKLQGFLNRLSSTNMGSIIGEIEGVYRENPRHLVTDTLTKLLLQTIASRESMLDQLVIVYAALGTALYRVIGIEFGAHLLQSLVERFLNLYRENGQRGTTSNKGASNLSVLIVELYNFQLISCVLIYDLVRLFLKELNDNDVELLLKILRNCGHQLRSDDPHALQDIINEVQNVVSKKDPATVSVRTKFMVETIINIKSNKAKVSAENARLNNESVNQLKKFLSSLNNRSLRATEPLRVSLDDIENVETKGKWWLVGASWKTIDNTKETQLAVESYREKVRKEEAIAQSKLLQKARKLRLNTDVRRNIFIALMGAEDYMDAWDRIEKLNLKNAQQPEIAYVLMHCVGSESSYNPFYSLVALRFCLRRHNLKKSFQFALWDFFNELQSDEENDTPSLKRVVNLARFFAALTLEQGQPLTILKKVDFMVAGSEMRTFLIVYLNDILVNTKSDIDLIKLLEVLTNEKALASKLEWFLKKHVRHNPLVSSKDKKKLEANLAMARAALQSMAQDS</sequence>
<proteinExistence type="inferred from homology"/>
<dbReference type="eggNOG" id="KOG2141">
    <property type="taxonomic scope" value="Eukaryota"/>
</dbReference>
<dbReference type="RefSeq" id="XP_002174721.1">
    <property type="nucleotide sequence ID" value="XM_002174685.2"/>
</dbReference>
<comment type="subcellular location">
    <subcellularLocation>
        <location evidence="1">Nucleus</location>
        <location evidence="1">Nucleolus</location>
    </subcellularLocation>
</comment>
<evidence type="ECO:0000313" key="8">
    <source>
        <dbReference type="Proteomes" id="UP000001744"/>
    </source>
</evidence>
<dbReference type="OrthoDB" id="361797at2759"/>
<dbReference type="InterPro" id="IPR016024">
    <property type="entry name" value="ARM-type_fold"/>
</dbReference>
<evidence type="ECO:0000256" key="1">
    <source>
        <dbReference type="ARBA" id="ARBA00004604"/>
    </source>
</evidence>
<evidence type="ECO:0000256" key="3">
    <source>
        <dbReference type="ARBA" id="ARBA00023242"/>
    </source>
</evidence>
<dbReference type="GO" id="GO:0005730">
    <property type="term" value="C:nucleolus"/>
    <property type="evidence" value="ECO:0000318"/>
    <property type="project" value="GO_Central"/>
</dbReference>
<dbReference type="SMART" id="SM00544">
    <property type="entry name" value="MA3"/>
    <property type="match status" value="1"/>
</dbReference>
<accession>B6K4M1</accession>
<dbReference type="Pfam" id="PF02847">
    <property type="entry name" value="MA3"/>
    <property type="match status" value="1"/>
</dbReference>
<evidence type="ECO:0000256" key="2">
    <source>
        <dbReference type="ARBA" id="ARBA00006856"/>
    </source>
</evidence>
<reference evidence="6 8" key="1">
    <citation type="journal article" date="2011" name="Science">
        <title>Comparative functional genomics of the fission yeasts.</title>
        <authorList>
            <person name="Rhind N."/>
            <person name="Chen Z."/>
            <person name="Yassour M."/>
            <person name="Thompson D.A."/>
            <person name="Haas B.J."/>
            <person name="Habib N."/>
            <person name="Wapinski I."/>
            <person name="Roy S."/>
            <person name="Lin M.F."/>
            <person name="Heiman D.I."/>
            <person name="Young S.K."/>
            <person name="Furuya K."/>
            <person name="Guo Y."/>
            <person name="Pidoux A."/>
            <person name="Chen H.M."/>
            <person name="Robbertse B."/>
            <person name="Goldberg J.M."/>
            <person name="Aoki K."/>
            <person name="Bayne E.H."/>
            <person name="Berlin A.M."/>
            <person name="Desjardins C.A."/>
            <person name="Dobbs E."/>
            <person name="Dukaj L."/>
            <person name="Fan L."/>
            <person name="FitzGerald M.G."/>
            <person name="French C."/>
            <person name="Gujja S."/>
            <person name="Hansen K."/>
            <person name="Keifenheim D."/>
            <person name="Levin J.Z."/>
            <person name="Mosher R.A."/>
            <person name="Mueller C.A."/>
            <person name="Pfiffner J."/>
            <person name="Priest M."/>
            <person name="Russ C."/>
            <person name="Smialowska A."/>
            <person name="Swoboda P."/>
            <person name="Sykes S.M."/>
            <person name="Vaughn M."/>
            <person name="Vengrova S."/>
            <person name="Yoder R."/>
            <person name="Zeng Q."/>
            <person name="Allshire R."/>
            <person name="Baulcombe D."/>
            <person name="Birren B.W."/>
            <person name="Brown W."/>
            <person name="Ekwall K."/>
            <person name="Kellis M."/>
            <person name="Leatherwood J."/>
            <person name="Levin H."/>
            <person name="Margalit H."/>
            <person name="Martienssen R."/>
            <person name="Nieduszynski C.A."/>
            <person name="Spatafora J.W."/>
            <person name="Friedman N."/>
            <person name="Dalgaard J.Z."/>
            <person name="Baumann P."/>
            <person name="Niki H."/>
            <person name="Regev A."/>
            <person name="Nusbaum C."/>
        </authorList>
    </citation>
    <scope>NUCLEOTIDE SEQUENCE [LARGE SCALE GENOMIC DNA]</scope>
    <source>
        <strain evidence="8">yFS275 / FY16936</strain>
    </source>
</reference>
<dbReference type="VEuPathDB" id="FungiDB:SJAG_03583"/>
<dbReference type="STRING" id="402676.B6K4M1"/>
<dbReference type="PROSITE" id="PS51366">
    <property type="entry name" value="MI"/>
    <property type="match status" value="1"/>
</dbReference>
<feature type="region of interest" description="Disordered" evidence="4">
    <location>
        <begin position="143"/>
        <end position="222"/>
    </location>
</feature>
<dbReference type="Pfam" id="PF02854">
    <property type="entry name" value="MIF4G"/>
    <property type="match status" value="1"/>
</dbReference>
<organism evidence="6 8">
    <name type="scientific">Schizosaccharomyces japonicus (strain yFS275 / FY16936)</name>
    <name type="common">Fission yeast</name>
    <dbReference type="NCBI Taxonomy" id="402676"/>
    <lineage>
        <taxon>Eukaryota</taxon>
        <taxon>Fungi</taxon>
        <taxon>Dikarya</taxon>
        <taxon>Ascomycota</taxon>
        <taxon>Taphrinomycotina</taxon>
        <taxon>Schizosaccharomycetes</taxon>
        <taxon>Schizosaccharomycetales</taxon>
        <taxon>Schizosaccharomycetaceae</taxon>
        <taxon>Schizosaccharomyces</taxon>
    </lineage>
</organism>
<dbReference type="SUPFAM" id="SSF48371">
    <property type="entry name" value="ARM repeat"/>
    <property type="match status" value="1"/>
</dbReference>
<evidence type="ECO:0000313" key="7">
    <source>
        <dbReference type="JaponicusDB" id="SJAG_03583"/>
    </source>
</evidence>
<comment type="similarity">
    <text evidence="2">Belongs to the CWC22 family.</text>
</comment>
<evidence type="ECO:0000256" key="4">
    <source>
        <dbReference type="SAM" id="MobiDB-lite"/>
    </source>
</evidence>
<dbReference type="OMA" id="FMVDILN"/>
<dbReference type="Gene3D" id="1.25.40.180">
    <property type="match status" value="1"/>
</dbReference>
<dbReference type="EMBL" id="KE651167">
    <property type="protein sequence ID" value="EEB08428.1"/>
    <property type="molecule type" value="Genomic_DNA"/>
</dbReference>
<dbReference type="InterPro" id="IPR003890">
    <property type="entry name" value="MIF4G-like_typ-3"/>
</dbReference>
<dbReference type="GO" id="GO:0042274">
    <property type="term" value="P:ribosomal small subunit biogenesis"/>
    <property type="evidence" value="ECO:0000318"/>
    <property type="project" value="GO_Central"/>
</dbReference>
<evidence type="ECO:0000259" key="5">
    <source>
        <dbReference type="PROSITE" id="PS51366"/>
    </source>
</evidence>
<dbReference type="Proteomes" id="UP000001744">
    <property type="component" value="Unassembled WGS sequence"/>
</dbReference>
<name>B6K4M1_SCHJY</name>
<dbReference type="PANTHER" id="PTHR18034">
    <property type="entry name" value="CELL CYCLE CONTROL PROTEIN CWF22-RELATED"/>
    <property type="match status" value="1"/>
</dbReference>
<dbReference type="HOGENOM" id="CLU_006786_2_1_1"/>
<dbReference type="InterPro" id="IPR050781">
    <property type="entry name" value="CWC22_splicing_factor"/>
</dbReference>
<dbReference type="SMART" id="SM00543">
    <property type="entry name" value="MIF4G"/>
    <property type="match status" value="1"/>
</dbReference>
<gene>
    <name evidence="7" type="primary">sgd1</name>
    <name evidence="6" type="ORF">SJAG_03583</name>
</gene>
<dbReference type="AlphaFoldDB" id="B6K4M1"/>
<protein>
    <submittedName>
        <fullName evidence="6">EIF4 binding protein</fullName>
    </submittedName>
</protein>
<keyword evidence="3" id="KW-0539">Nucleus</keyword>
<dbReference type="InterPro" id="IPR003891">
    <property type="entry name" value="Initiation_fac_eIF4g_MI"/>
</dbReference>